<dbReference type="EMBL" id="CAUYUJ010016547">
    <property type="protein sequence ID" value="CAK0866546.1"/>
    <property type="molecule type" value="Genomic_DNA"/>
</dbReference>
<accession>A0ABN9V5I1</accession>
<evidence type="ECO:0000313" key="3">
    <source>
        <dbReference type="Proteomes" id="UP001189429"/>
    </source>
</evidence>
<name>A0ABN9V5I1_9DINO</name>
<evidence type="ECO:0000313" key="2">
    <source>
        <dbReference type="EMBL" id="CAK0890385.1"/>
    </source>
</evidence>
<proteinExistence type="predicted"/>
<dbReference type="EMBL" id="CAUYUJ010019345">
    <property type="protein sequence ID" value="CAK0890385.1"/>
    <property type="molecule type" value="Genomic_DNA"/>
</dbReference>
<keyword evidence="3" id="KW-1185">Reference proteome</keyword>
<comment type="caution">
    <text evidence="1">The sequence shown here is derived from an EMBL/GenBank/DDBJ whole genome shotgun (WGS) entry which is preliminary data.</text>
</comment>
<gene>
    <name evidence="1" type="ORF">PCOR1329_LOCUS53704</name>
    <name evidence="2" type="ORF">PCOR1329_LOCUS70644</name>
</gene>
<evidence type="ECO:0000313" key="1">
    <source>
        <dbReference type="EMBL" id="CAK0866546.1"/>
    </source>
</evidence>
<reference evidence="1" key="1">
    <citation type="submission" date="2023-10" db="EMBL/GenBank/DDBJ databases">
        <authorList>
            <person name="Chen Y."/>
            <person name="Shah S."/>
            <person name="Dougan E. K."/>
            <person name="Thang M."/>
            <person name="Chan C."/>
        </authorList>
    </citation>
    <scope>NUCLEOTIDE SEQUENCE [LARGE SCALE GENOMIC DNA]</scope>
</reference>
<dbReference type="Proteomes" id="UP001189429">
    <property type="component" value="Unassembled WGS sequence"/>
</dbReference>
<protein>
    <submittedName>
        <fullName evidence="1">Uncharacterized protein</fullName>
    </submittedName>
</protein>
<organism evidence="1 3">
    <name type="scientific">Prorocentrum cordatum</name>
    <dbReference type="NCBI Taxonomy" id="2364126"/>
    <lineage>
        <taxon>Eukaryota</taxon>
        <taxon>Sar</taxon>
        <taxon>Alveolata</taxon>
        <taxon>Dinophyceae</taxon>
        <taxon>Prorocentrales</taxon>
        <taxon>Prorocentraceae</taxon>
        <taxon>Prorocentrum</taxon>
    </lineage>
</organism>
<sequence length="165" mass="17963">MCIRNLLTDEVSWGQPMLAKVASTPLTRACYLTAAGVGKDEGAVFSRTAGGVDESRWMDTSLASQMLPGLDLNINPDFDGKPFVFITNDNGDDRSGYGECDDRGTCAWNKLNEYDSFNTSDMWDVILNPCQQQSSTLIATVMSPKDGSSNPLSMCPYPQLSASLR</sequence>